<evidence type="ECO:0000313" key="2">
    <source>
        <dbReference type="EMBL" id="VAX39008.1"/>
    </source>
</evidence>
<dbReference type="InterPro" id="IPR036465">
    <property type="entry name" value="vWFA_dom_sf"/>
</dbReference>
<reference evidence="2" key="1">
    <citation type="submission" date="2018-06" db="EMBL/GenBank/DDBJ databases">
        <authorList>
            <person name="Zhirakovskaya E."/>
        </authorList>
    </citation>
    <scope>NUCLEOTIDE SEQUENCE</scope>
</reference>
<dbReference type="EMBL" id="UOGL01000284">
    <property type="protein sequence ID" value="VAX39008.1"/>
    <property type="molecule type" value="Genomic_DNA"/>
</dbReference>
<dbReference type="AlphaFoldDB" id="A0A3B1DSA2"/>
<proteinExistence type="predicted"/>
<feature type="non-terminal residue" evidence="2">
    <location>
        <position position="132"/>
    </location>
</feature>
<gene>
    <name evidence="2" type="ORF">MNBD_PLANCTO02-712</name>
</gene>
<dbReference type="Gene3D" id="3.40.50.410">
    <property type="entry name" value="von Willebrand factor, type A domain"/>
    <property type="match status" value="1"/>
</dbReference>
<dbReference type="InterPro" id="IPR002035">
    <property type="entry name" value="VWF_A"/>
</dbReference>
<feature type="domain" description="VWFA" evidence="1">
    <location>
        <begin position="63"/>
        <end position="129"/>
    </location>
</feature>
<accession>A0A3B1DSA2</accession>
<name>A0A3B1DSA2_9ZZZZ</name>
<sequence length="132" mass="14492">MMLNQKTWSLFALAVCGLFVGTTNANEPLASARSYQLEKGKAIYALSVRAEKLKPVAGQHDHVVLMDTSASQKGEHRTQAFGVLQSFLRALPEGDYVSVLAVDLEATPVTEGMVELTEKNIQKIMTTLNRRV</sequence>
<dbReference type="Pfam" id="PF13768">
    <property type="entry name" value="VWA_3"/>
    <property type="match status" value="1"/>
</dbReference>
<protein>
    <recommendedName>
        <fullName evidence="1">VWFA domain-containing protein</fullName>
    </recommendedName>
</protein>
<evidence type="ECO:0000259" key="1">
    <source>
        <dbReference type="Pfam" id="PF13768"/>
    </source>
</evidence>
<organism evidence="2">
    <name type="scientific">hydrothermal vent metagenome</name>
    <dbReference type="NCBI Taxonomy" id="652676"/>
    <lineage>
        <taxon>unclassified sequences</taxon>
        <taxon>metagenomes</taxon>
        <taxon>ecological metagenomes</taxon>
    </lineage>
</organism>